<feature type="compositionally biased region" description="Low complexity" evidence="1">
    <location>
        <begin position="23"/>
        <end position="40"/>
    </location>
</feature>
<feature type="chain" id="PRO_5026844019" evidence="2">
    <location>
        <begin position="26"/>
        <end position="195"/>
    </location>
</feature>
<proteinExistence type="predicted"/>
<dbReference type="AlphaFoldDB" id="A0A6M8AY30"/>
<evidence type="ECO:0000256" key="1">
    <source>
        <dbReference type="SAM" id="MobiDB-lite"/>
    </source>
</evidence>
<keyword evidence="4" id="KW-1185">Reference proteome</keyword>
<keyword evidence="2" id="KW-0732">Signal</keyword>
<name>A0A6M8AY30_9ACTO</name>
<dbReference type="KEGG" id="amam:HPC72_03105"/>
<organism evidence="3 4">
    <name type="scientific">Actinomyces marmotae</name>
    <dbReference type="NCBI Taxonomy" id="2737173"/>
    <lineage>
        <taxon>Bacteria</taxon>
        <taxon>Bacillati</taxon>
        <taxon>Actinomycetota</taxon>
        <taxon>Actinomycetes</taxon>
        <taxon>Actinomycetales</taxon>
        <taxon>Actinomycetaceae</taxon>
        <taxon>Actinomyces</taxon>
    </lineage>
</organism>
<gene>
    <name evidence="3" type="ORF">HPC72_03105</name>
</gene>
<feature type="region of interest" description="Disordered" evidence="1">
    <location>
        <begin position="23"/>
        <end position="47"/>
    </location>
</feature>
<evidence type="ECO:0000313" key="3">
    <source>
        <dbReference type="EMBL" id="QKD79379.1"/>
    </source>
</evidence>
<evidence type="ECO:0000313" key="4">
    <source>
        <dbReference type="Proteomes" id="UP000504752"/>
    </source>
</evidence>
<reference evidence="3 4" key="1">
    <citation type="submission" date="2020-05" db="EMBL/GenBank/DDBJ databases">
        <title>Actinomyces sp. zg-325.</title>
        <authorList>
            <person name="Yang C."/>
        </authorList>
    </citation>
    <scope>NUCLEOTIDE SEQUENCE [LARGE SCALE GENOMIC DNA]</scope>
    <source>
        <strain evidence="4">zg-325</strain>
    </source>
</reference>
<sequence length="195" mass="20060">MKVPRIIAGGAASVALAVSGATASAAPIETPPNSSTSSEEPTSEEELDQFAGDLETLFTRYVQQRADGTVVANIQNITANGMGDKISDFQRFADAMNNVGRTPSGQESQFSSNGASALSVGNFISCLTTSALGIPIGNAPNLYAALQEGLRARNWGLTARTVARIIGPSATKALGGPWGIALALGWGALTCRGYL</sequence>
<feature type="signal peptide" evidence="2">
    <location>
        <begin position="1"/>
        <end position="25"/>
    </location>
</feature>
<dbReference type="EMBL" id="CP053642">
    <property type="protein sequence ID" value="QKD79379.1"/>
    <property type="molecule type" value="Genomic_DNA"/>
</dbReference>
<accession>A0A6M8AY30</accession>
<dbReference type="RefSeq" id="WP_159524616.1">
    <property type="nucleotide sequence ID" value="NZ_CP053642.1"/>
</dbReference>
<evidence type="ECO:0000256" key="2">
    <source>
        <dbReference type="SAM" id="SignalP"/>
    </source>
</evidence>
<protein>
    <submittedName>
        <fullName evidence="3">Uncharacterized protein</fullName>
    </submittedName>
</protein>
<dbReference type="Proteomes" id="UP000504752">
    <property type="component" value="Chromosome"/>
</dbReference>